<dbReference type="EMBL" id="CAMXCT010006756">
    <property type="protein sequence ID" value="CAI4019532.1"/>
    <property type="molecule type" value="Genomic_DNA"/>
</dbReference>
<comment type="caution">
    <text evidence="4">The sequence shown here is derived from an EMBL/GenBank/DDBJ whole genome shotgun (WGS) entry which is preliminary data.</text>
</comment>
<organism evidence="4">
    <name type="scientific">Cladocopium goreaui</name>
    <dbReference type="NCBI Taxonomy" id="2562237"/>
    <lineage>
        <taxon>Eukaryota</taxon>
        <taxon>Sar</taxon>
        <taxon>Alveolata</taxon>
        <taxon>Dinophyceae</taxon>
        <taxon>Suessiales</taxon>
        <taxon>Symbiodiniaceae</taxon>
        <taxon>Cladocopium</taxon>
    </lineage>
</organism>
<dbReference type="AlphaFoldDB" id="A0A9P1GRH5"/>
<dbReference type="PROSITE" id="PS51375">
    <property type="entry name" value="PPR"/>
    <property type="match status" value="2"/>
</dbReference>
<dbReference type="Proteomes" id="UP001152797">
    <property type="component" value="Unassembled WGS sequence"/>
</dbReference>
<name>A0A9P1GRH5_9DINO</name>
<evidence type="ECO:0000313" key="6">
    <source>
        <dbReference type="EMBL" id="CAL4806844.1"/>
    </source>
</evidence>
<evidence type="ECO:0000313" key="7">
    <source>
        <dbReference type="Proteomes" id="UP001152797"/>
    </source>
</evidence>
<feature type="repeat" description="PPR" evidence="2">
    <location>
        <begin position="58"/>
        <end position="92"/>
    </location>
</feature>
<feature type="region of interest" description="Disordered" evidence="3">
    <location>
        <begin position="255"/>
        <end position="274"/>
    </location>
</feature>
<evidence type="ECO:0000313" key="4">
    <source>
        <dbReference type="EMBL" id="CAI4019532.1"/>
    </source>
</evidence>
<dbReference type="InterPro" id="IPR002885">
    <property type="entry name" value="PPR_rpt"/>
</dbReference>
<dbReference type="OrthoDB" id="185373at2759"/>
<evidence type="ECO:0000256" key="3">
    <source>
        <dbReference type="SAM" id="MobiDB-lite"/>
    </source>
</evidence>
<gene>
    <name evidence="4" type="ORF">C1SCF055_LOCUS44027</name>
</gene>
<evidence type="ECO:0000256" key="1">
    <source>
        <dbReference type="ARBA" id="ARBA00022737"/>
    </source>
</evidence>
<dbReference type="EMBL" id="CAMXCT030006756">
    <property type="protein sequence ID" value="CAL4806844.1"/>
    <property type="molecule type" value="Genomic_DNA"/>
</dbReference>
<reference evidence="5" key="2">
    <citation type="submission" date="2024-04" db="EMBL/GenBank/DDBJ databases">
        <authorList>
            <person name="Chen Y."/>
            <person name="Shah S."/>
            <person name="Dougan E. K."/>
            <person name="Thang M."/>
            <person name="Chan C."/>
        </authorList>
    </citation>
    <scope>NUCLEOTIDE SEQUENCE [LARGE SCALE GENOMIC DNA]</scope>
</reference>
<dbReference type="EMBL" id="CAMXCT020006756">
    <property type="protein sequence ID" value="CAL1172907.1"/>
    <property type="molecule type" value="Genomic_DNA"/>
</dbReference>
<proteinExistence type="predicted"/>
<dbReference type="Gene3D" id="1.25.40.10">
    <property type="entry name" value="Tetratricopeptide repeat domain"/>
    <property type="match status" value="1"/>
</dbReference>
<keyword evidence="1" id="KW-0677">Repeat</keyword>
<sequence>MPEAQASGASGRPALAGARPRDAIRGCMKLLSQCRRDKRWIDALHGLQRAGDCRVELDTICYNVAMAVCDAAGQWQQTLYLLQVMETKGPRPSVVSYSSVCSALRGLGDWANALQLLKRAQEQQVQPDEILLCSVISACEKSAQWQLALQLARSMHLWSLETSTAAYNAVISTTGGLWEKSVNIYEAMQSSGLQVDLISVGATMRAVSAGLCQRWPQAFALLLAANKHLLQSSVVAFGVAAAAAKDSWPNAMQLLPRSPEGNTVGKPMKSPPFG</sequence>
<evidence type="ECO:0000256" key="2">
    <source>
        <dbReference type="PROSITE-ProRule" id="PRU00708"/>
    </source>
</evidence>
<feature type="repeat" description="PPR" evidence="2">
    <location>
        <begin position="93"/>
        <end position="127"/>
    </location>
</feature>
<dbReference type="PANTHER" id="PTHR47447:SF17">
    <property type="entry name" value="OS12G0638900 PROTEIN"/>
    <property type="match status" value="1"/>
</dbReference>
<evidence type="ECO:0000313" key="5">
    <source>
        <dbReference type="EMBL" id="CAL1172907.1"/>
    </source>
</evidence>
<accession>A0A9P1GRH5</accession>
<dbReference type="InterPro" id="IPR011990">
    <property type="entry name" value="TPR-like_helical_dom_sf"/>
</dbReference>
<reference evidence="4" key="1">
    <citation type="submission" date="2022-10" db="EMBL/GenBank/DDBJ databases">
        <authorList>
            <person name="Chen Y."/>
            <person name="Dougan E. K."/>
            <person name="Chan C."/>
            <person name="Rhodes N."/>
            <person name="Thang M."/>
        </authorList>
    </citation>
    <scope>NUCLEOTIDE SEQUENCE</scope>
</reference>
<dbReference type="PANTHER" id="PTHR47447">
    <property type="entry name" value="OS03G0856100 PROTEIN"/>
    <property type="match status" value="1"/>
</dbReference>
<keyword evidence="7" id="KW-1185">Reference proteome</keyword>
<protein>
    <submittedName>
        <fullName evidence="6">Pentatricopeptide repeat-containing protein At1g62590</fullName>
    </submittedName>
</protein>